<keyword evidence="2" id="KW-1185">Reference proteome</keyword>
<dbReference type="Proteomes" id="UP000005408">
    <property type="component" value="Unassembled WGS sequence"/>
</dbReference>
<sequence length="94" mass="10651">METIIKFSKRYNLSDSVTHKSPPLTLRHNHGRFSCPMGVRRIKAVMVSWSRDFTYHQGTAQKSVAGVVPPIRTDISCVTDYLINSNREAKGVIF</sequence>
<proteinExistence type="predicted"/>
<accession>A0A8W8JNU2</accession>
<dbReference type="EnsemblMetazoa" id="G20306.1">
    <property type="protein sequence ID" value="G20306.1:cds"/>
    <property type="gene ID" value="G20306"/>
</dbReference>
<evidence type="ECO:0000313" key="2">
    <source>
        <dbReference type="Proteomes" id="UP000005408"/>
    </source>
</evidence>
<organism evidence="1 2">
    <name type="scientific">Magallana gigas</name>
    <name type="common">Pacific oyster</name>
    <name type="synonym">Crassostrea gigas</name>
    <dbReference type="NCBI Taxonomy" id="29159"/>
    <lineage>
        <taxon>Eukaryota</taxon>
        <taxon>Metazoa</taxon>
        <taxon>Spiralia</taxon>
        <taxon>Lophotrochozoa</taxon>
        <taxon>Mollusca</taxon>
        <taxon>Bivalvia</taxon>
        <taxon>Autobranchia</taxon>
        <taxon>Pteriomorphia</taxon>
        <taxon>Ostreida</taxon>
        <taxon>Ostreoidea</taxon>
        <taxon>Ostreidae</taxon>
        <taxon>Magallana</taxon>
    </lineage>
</organism>
<protein>
    <submittedName>
        <fullName evidence="1">Uncharacterized protein</fullName>
    </submittedName>
</protein>
<evidence type="ECO:0000313" key="1">
    <source>
        <dbReference type="EnsemblMetazoa" id="G20306.1:cds"/>
    </source>
</evidence>
<name>A0A8W8JNU2_MAGGI</name>
<dbReference type="AlphaFoldDB" id="A0A8W8JNU2"/>
<reference evidence="1" key="1">
    <citation type="submission" date="2022-08" db="UniProtKB">
        <authorList>
            <consortium name="EnsemblMetazoa"/>
        </authorList>
    </citation>
    <scope>IDENTIFICATION</scope>
    <source>
        <strain evidence="1">05x7-T-G4-1.051#20</strain>
    </source>
</reference>